<feature type="chain" id="PRO_5047091493" description="PsbP C-terminal domain-containing protein" evidence="1">
    <location>
        <begin position="26"/>
        <end position="195"/>
    </location>
</feature>
<evidence type="ECO:0008006" key="4">
    <source>
        <dbReference type="Google" id="ProtNLM"/>
    </source>
</evidence>
<evidence type="ECO:0000313" key="3">
    <source>
        <dbReference type="Proteomes" id="UP000657421"/>
    </source>
</evidence>
<keyword evidence="3" id="KW-1185">Reference proteome</keyword>
<dbReference type="RefSeq" id="WP_249309626.1">
    <property type="nucleotide sequence ID" value="NZ_JACRSZ010000016.1"/>
</dbReference>
<accession>A0ABR7ND73</accession>
<feature type="signal peptide" evidence="1">
    <location>
        <begin position="1"/>
        <end position="25"/>
    </location>
</feature>
<name>A0ABR7ND73_9FIRM</name>
<gene>
    <name evidence="2" type="ORF">H8716_13675</name>
</gene>
<keyword evidence="1" id="KW-0732">Signal</keyword>
<dbReference type="Proteomes" id="UP000657421">
    <property type="component" value="Unassembled WGS sequence"/>
</dbReference>
<sequence>MMKKRVLALMMAGMMVFGGTMPVFAEADTETETEAQSEDPIVWSYEDIDPDVYDGEWFSFEYGFDLYLPTDWEEADISDSDNMVYALNSPDGKMSMAITCNTAEEMGTKAELDAVKAALESEGFTGLADAEINGISTVGFDGEQNVSGIAFVGESGNMYSIIVGPIEDEDSQAIALNIFRSFSETETEADTEAES</sequence>
<organism evidence="2 3">
    <name type="scientific">Jingyaoa shaoxingensis</name>
    <dbReference type="NCBI Taxonomy" id="2763671"/>
    <lineage>
        <taxon>Bacteria</taxon>
        <taxon>Bacillati</taxon>
        <taxon>Bacillota</taxon>
        <taxon>Clostridia</taxon>
        <taxon>Lachnospirales</taxon>
        <taxon>Lachnospiraceae</taxon>
        <taxon>Jingyaoa</taxon>
    </lineage>
</organism>
<evidence type="ECO:0000313" key="2">
    <source>
        <dbReference type="EMBL" id="MBC8574120.1"/>
    </source>
</evidence>
<reference evidence="2 3" key="1">
    <citation type="submission" date="2020-08" db="EMBL/GenBank/DDBJ databases">
        <title>Genome public.</title>
        <authorList>
            <person name="Liu C."/>
            <person name="Sun Q."/>
        </authorList>
    </citation>
    <scope>NUCLEOTIDE SEQUENCE [LARGE SCALE GENOMIC DNA]</scope>
    <source>
        <strain evidence="2 3">NSJ-46</strain>
    </source>
</reference>
<evidence type="ECO:0000256" key="1">
    <source>
        <dbReference type="SAM" id="SignalP"/>
    </source>
</evidence>
<proteinExistence type="predicted"/>
<protein>
    <recommendedName>
        <fullName evidence="4">PsbP C-terminal domain-containing protein</fullName>
    </recommendedName>
</protein>
<dbReference type="EMBL" id="JACRSZ010000016">
    <property type="protein sequence ID" value="MBC8574120.1"/>
    <property type="molecule type" value="Genomic_DNA"/>
</dbReference>
<comment type="caution">
    <text evidence="2">The sequence shown here is derived from an EMBL/GenBank/DDBJ whole genome shotgun (WGS) entry which is preliminary data.</text>
</comment>